<dbReference type="SMART" id="SM00448">
    <property type="entry name" value="REC"/>
    <property type="match status" value="1"/>
</dbReference>
<dbReference type="Proteomes" id="UP000646426">
    <property type="component" value="Unassembled WGS sequence"/>
</dbReference>
<dbReference type="InterPro" id="IPR050595">
    <property type="entry name" value="Bact_response_regulator"/>
</dbReference>
<reference evidence="4" key="2">
    <citation type="submission" date="2020-09" db="EMBL/GenBank/DDBJ databases">
        <authorList>
            <person name="Sun Q."/>
            <person name="Kim S."/>
        </authorList>
    </citation>
    <scope>NUCLEOTIDE SEQUENCE</scope>
    <source>
        <strain evidence="4">KCTC 23077</strain>
    </source>
</reference>
<dbReference type="GO" id="GO:0000160">
    <property type="term" value="P:phosphorelay signal transduction system"/>
    <property type="evidence" value="ECO:0007669"/>
    <property type="project" value="InterPro"/>
</dbReference>
<dbReference type="PANTHER" id="PTHR44591">
    <property type="entry name" value="STRESS RESPONSE REGULATOR PROTEIN 1"/>
    <property type="match status" value="1"/>
</dbReference>
<organism evidence="4 5">
    <name type="scientific">Cognatilysobacter bugurensis</name>
    <dbReference type="NCBI Taxonomy" id="543356"/>
    <lineage>
        <taxon>Bacteria</taxon>
        <taxon>Pseudomonadati</taxon>
        <taxon>Pseudomonadota</taxon>
        <taxon>Gammaproteobacteria</taxon>
        <taxon>Lysobacterales</taxon>
        <taxon>Lysobacteraceae</taxon>
        <taxon>Cognatilysobacter</taxon>
    </lineage>
</organism>
<accession>A0A918W638</accession>
<dbReference type="EMBL" id="BMYD01000001">
    <property type="protein sequence ID" value="GHA72400.1"/>
    <property type="molecule type" value="Genomic_DNA"/>
</dbReference>
<dbReference type="InterPro" id="IPR001789">
    <property type="entry name" value="Sig_transdc_resp-reg_receiver"/>
</dbReference>
<sequence length="132" mass="14434">MPAEGGFMKLDVLMVDDCRDLRETVGAILRHQGLEVAVAEHGRAALDLLARGPEPGLILLDLMMPVMDGWAFLEACRARPERLQRIVVASSLAGSSELALIRKTYGCRTTGKPFDIDALIRMAQATRSRMVA</sequence>
<dbReference type="AlphaFoldDB" id="A0A918W638"/>
<feature type="modified residue" description="4-aspartylphosphate" evidence="2">
    <location>
        <position position="61"/>
    </location>
</feature>
<keyword evidence="5" id="KW-1185">Reference proteome</keyword>
<dbReference type="Gene3D" id="3.40.50.2300">
    <property type="match status" value="1"/>
</dbReference>
<name>A0A918W638_9GAMM</name>
<dbReference type="InterPro" id="IPR011006">
    <property type="entry name" value="CheY-like_superfamily"/>
</dbReference>
<dbReference type="PROSITE" id="PS50110">
    <property type="entry name" value="RESPONSE_REGULATORY"/>
    <property type="match status" value="1"/>
</dbReference>
<proteinExistence type="predicted"/>
<reference evidence="4" key="1">
    <citation type="journal article" date="2014" name="Int. J. Syst. Evol. Microbiol.">
        <title>Complete genome sequence of Corynebacterium casei LMG S-19264T (=DSM 44701T), isolated from a smear-ripened cheese.</title>
        <authorList>
            <consortium name="US DOE Joint Genome Institute (JGI-PGF)"/>
            <person name="Walter F."/>
            <person name="Albersmeier A."/>
            <person name="Kalinowski J."/>
            <person name="Ruckert C."/>
        </authorList>
    </citation>
    <scope>NUCLEOTIDE SEQUENCE</scope>
    <source>
        <strain evidence="4">KCTC 23077</strain>
    </source>
</reference>
<comment type="caution">
    <text evidence="4">The sequence shown here is derived from an EMBL/GenBank/DDBJ whole genome shotgun (WGS) entry which is preliminary data.</text>
</comment>
<feature type="domain" description="Response regulatory" evidence="3">
    <location>
        <begin position="11"/>
        <end position="127"/>
    </location>
</feature>
<evidence type="ECO:0000256" key="1">
    <source>
        <dbReference type="ARBA" id="ARBA00022553"/>
    </source>
</evidence>
<evidence type="ECO:0000313" key="5">
    <source>
        <dbReference type="Proteomes" id="UP000646426"/>
    </source>
</evidence>
<dbReference type="PANTHER" id="PTHR44591:SF3">
    <property type="entry name" value="RESPONSE REGULATORY DOMAIN-CONTAINING PROTEIN"/>
    <property type="match status" value="1"/>
</dbReference>
<dbReference type="Pfam" id="PF00072">
    <property type="entry name" value="Response_reg"/>
    <property type="match status" value="1"/>
</dbReference>
<gene>
    <name evidence="4" type="ORF">GCM10007067_06110</name>
</gene>
<evidence type="ECO:0000256" key="2">
    <source>
        <dbReference type="PROSITE-ProRule" id="PRU00169"/>
    </source>
</evidence>
<dbReference type="SUPFAM" id="SSF52172">
    <property type="entry name" value="CheY-like"/>
    <property type="match status" value="1"/>
</dbReference>
<evidence type="ECO:0000259" key="3">
    <source>
        <dbReference type="PROSITE" id="PS50110"/>
    </source>
</evidence>
<evidence type="ECO:0000313" key="4">
    <source>
        <dbReference type="EMBL" id="GHA72400.1"/>
    </source>
</evidence>
<protein>
    <submittedName>
        <fullName evidence="4">Two-component system response regulator</fullName>
    </submittedName>
</protein>
<keyword evidence="1 2" id="KW-0597">Phosphoprotein</keyword>